<dbReference type="AlphaFoldDB" id="A0A6J4V5U0"/>
<evidence type="ECO:0000313" key="2">
    <source>
        <dbReference type="EMBL" id="CAA9569430.1"/>
    </source>
</evidence>
<accession>A0A6J4V5U0</accession>
<gene>
    <name evidence="2" type="ORF">AVDCRST_MAG70-2357</name>
</gene>
<feature type="region of interest" description="Disordered" evidence="1">
    <location>
        <begin position="1"/>
        <end position="50"/>
    </location>
</feature>
<proteinExistence type="predicted"/>
<dbReference type="EMBL" id="CADCWH010000377">
    <property type="protein sequence ID" value="CAA9569430.1"/>
    <property type="molecule type" value="Genomic_DNA"/>
</dbReference>
<name>A0A6J4V5U0_9BACT</name>
<protein>
    <submittedName>
        <fullName evidence="2">Uncharacterized protein</fullName>
    </submittedName>
</protein>
<evidence type="ECO:0000256" key="1">
    <source>
        <dbReference type="SAM" id="MobiDB-lite"/>
    </source>
</evidence>
<feature type="compositionally biased region" description="Basic and acidic residues" evidence="1">
    <location>
        <begin position="19"/>
        <end position="38"/>
    </location>
</feature>
<feature type="non-terminal residue" evidence="2">
    <location>
        <position position="1"/>
    </location>
</feature>
<organism evidence="2">
    <name type="scientific">uncultured Thermomicrobiales bacterium</name>
    <dbReference type="NCBI Taxonomy" id="1645740"/>
    <lineage>
        <taxon>Bacteria</taxon>
        <taxon>Pseudomonadati</taxon>
        <taxon>Thermomicrobiota</taxon>
        <taxon>Thermomicrobia</taxon>
        <taxon>Thermomicrobiales</taxon>
        <taxon>environmental samples</taxon>
    </lineage>
</organism>
<sequence>VPTCRRGLPSSPRATAAPRPDRRCSRLHRRLPEQRDDGGEWFPAAGDRPD</sequence>
<feature type="compositionally biased region" description="Low complexity" evidence="1">
    <location>
        <begin position="9"/>
        <end position="18"/>
    </location>
</feature>
<feature type="non-terminal residue" evidence="2">
    <location>
        <position position="50"/>
    </location>
</feature>
<reference evidence="2" key="1">
    <citation type="submission" date="2020-02" db="EMBL/GenBank/DDBJ databases">
        <authorList>
            <person name="Meier V. D."/>
        </authorList>
    </citation>
    <scope>NUCLEOTIDE SEQUENCE</scope>
    <source>
        <strain evidence="2">AVDCRST_MAG70</strain>
    </source>
</reference>